<dbReference type="RefSeq" id="WP_338394183.1">
    <property type="nucleotide sequence ID" value="NZ_AP025314.1"/>
</dbReference>
<sequence length="176" mass="20443">MATEKVKRILISGPESTGKSTLCKALAQKYGTLWVPEYARAYCEALDRPYEESDLLPIAKGQWESENELAQQAKDYIFCDTGLEVIKVWGDYKYGRVDSWVLDRINPEHYDLVLLTDIDIEWEYDPLREYPDMKDRIFFRDYYLRELKALYGGCHLISGSLENRIQTVSLLLEALG</sequence>
<dbReference type="Pfam" id="PF13521">
    <property type="entry name" value="AAA_28"/>
    <property type="match status" value="1"/>
</dbReference>
<feature type="domain" description="NadR/Ttd14 AAA" evidence="1">
    <location>
        <begin position="8"/>
        <end position="164"/>
    </location>
</feature>
<dbReference type="PANTHER" id="PTHR37512:SF1">
    <property type="entry name" value="NADR_TTD14 AAA DOMAIN-CONTAINING PROTEIN"/>
    <property type="match status" value="1"/>
</dbReference>
<dbReference type="InterPro" id="IPR027417">
    <property type="entry name" value="P-loop_NTPase"/>
</dbReference>
<gene>
    <name evidence="2" type="ORF">FUAX_13890</name>
</gene>
<dbReference type="EMBL" id="AP025314">
    <property type="protein sequence ID" value="BDD08957.1"/>
    <property type="molecule type" value="Genomic_DNA"/>
</dbReference>
<keyword evidence="3" id="KW-1185">Reference proteome</keyword>
<reference evidence="2 3" key="1">
    <citation type="submission" date="2021-12" db="EMBL/GenBank/DDBJ databases">
        <title>Genome sequencing of bacteria with rrn-lacking chromosome and rrn-plasmid.</title>
        <authorList>
            <person name="Anda M."/>
            <person name="Iwasaki W."/>
        </authorList>
    </citation>
    <scope>NUCLEOTIDE SEQUENCE [LARGE SCALE GENOMIC DNA]</scope>
    <source>
        <strain evidence="2 3">DSM 100852</strain>
    </source>
</reference>
<protein>
    <recommendedName>
        <fullName evidence="1">NadR/Ttd14 AAA domain-containing protein</fullName>
    </recommendedName>
</protein>
<dbReference type="InterPro" id="IPR038727">
    <property type="entry name" value="NadR/Ttd14_AAA_dom"/>
</dbReference>
<proteinExistence type="predicted"/>
<organism evidence="2 3">
    <name type="scientific">Fulvitalea axinellae</name>
    <dbReference type="NCBI Taxonomy" id="1182444"/>
    <lineage>
        <taxon>Bacteria</taxon>
        <taxon>Pseudomonadati</taxon>
        <taxon>Bacteroidota</taxon>
        <taxon>Cytophagia</taxon>
        <taxon>Cytophagales</taxon>
        <taxon>Persicobacteraceae</taxon>
        <taxon>Fulvitalea</taxon>
    </lineage>
</organism>
<evidence type="ECO:0000313" key="2">
    <source>
        <dbReference type="EMBL" id="BDD08957.1"/>
    </source>
</evidence>
<dbReference type="AlphaFoldDB" id="A0AAU9CPU4"/>
<dbReference type="PANTHER" id="PTHR37512">
    <property type="entry name" value="TRIFUNCTIONAL NAD BIOSYNTHESIS/REGULATOR PROTEIN NADR"/>
    <property type="match status" value="1"/>
</dbReference>
<evidence type="ECO:0000313" key="3">
    <source>
        <dbReference type="Proteomes" id="UP001348817"/>
    </source>
</evidence>
<evidence type="ECO:0000259" key="1">
    <source>
        <dbReference type="Pfam" id="PF13521"/>
    </source>
</evidence>
<dbReference type="KEGG" id="fax:FUAX_13890"/>
<dbReference type="SUPFAM" id="SSF52540">
    <property type="entry name" value="P-loop containing nucleoside triphosphate hydrolases"/>
    <property type="match status" value="1"/>
</dbReference>
<dbReference type="InterPro" id="IPR052735">
    <property type="entry name" value="NAD_biosynth-regulator"/>
</dbReference>
<accession>A0AAU9CPU4</accession>
<name>A0AAU9CPU4_9BACT</name>
<dbReference type="Proteomes" id="UP001348817">
    <property type="component" value="Chromosome"/>
</dbReference>
<dbReference type="Gene3D" id="3.40.50.300">
    <property type="entry name" value="P-loop containing nucleotide triphosphate hydrolases"/>
    <property type="match status" value="1"/>
</dbReference>